<dbReference type="PROSITE" id="PS00178">
    <property type="entry name" value="AA_TRNA_LIGASE_I"/>
    <property type="match status" value="1"/>
</dbReference>
<dbReference type="SUPFAM" id="SSF55174">
    <property type="entry name" value="Alpha-L RNA-binding motif"/>
    <property type="match status" value="1"/>
</dbReference>
<sequence length="405" mass="44862">MLSVDEQLKVILSGTMQVVPLEELKKKLAKGEPLNIKLGVDPTSPDLHLGHAVPLRKMRQFQDLGHHVTLIIGNGTALIGDPSGRDSTRPPLTEEQVEANAKTYVAQAMKVLDPQKTTIVHNGDWLKPLDLSKMLELMSQFNVARILEREDFHNRYTNGLSISLHEFIYPVLQAYDSVVIKADLEMGGNDQIFNLLAGRDLMRSMDMEPQVALTVPLLVGLDGHKKMSKSYKNYVGLTDAPNDMYGKLMSIADEIVPMYFRLCSTLPVDEVDAIDKAFEDGTADPYKLKRQLARNIVDLYHGEGEGQKAEDAFDAQFKKNEVPEDIKEFPMSLVVTNDEGKVYLAKLLADLEICKSAGEGRRLIDGGGVKVNGEPVAPKSYNVDPTLFSAGTTVQSGKKRWAKLV</sequence>
<feature type="binding site" evidence="9">
    <location>
        <position position="229"/>
    </location>
    <ligand>
        <name>ATP</name>
        <dbReference type="ChEBI" id="CHEBI:30616"/>
    </ligand>
</feature>
<protein>
    <recommendedName>
        <fullName evidence="9">Tyrosine--tRNA ligase</fullName>
        <ecNumber evidence="9">6.1.1.1</ecNumber>
    </recommendedName>
    <alternativeName>
        <fullName evidence="9">Tyrosyl-tRNA synthetase</fullName>
        <shortName evidence="9">TyrRS</shortName>
    </alternativeName>
</protein>
<dbReference type="InterPro" id="IPR001412">
    <property type="entry name" value="aa-tRNA-synth_I_CS"/>
</dbReference>
<dbReference type="InterPro" id="IPR002307">
    <property type="entry name" value="Tyr-tRNA-ligase"/>
</dbReference>
<dbReference type="EMBL" id="FNWT01000001">
    <property type="protein sequence ID" value="SEH38581.1"/>
    <property type="molecule type" value="Genomic_DNA"/>
</dbReference>
<evidence type="ECO:0000256" key="8">
    <source>
        <dbReference type="ARBA" id="ARBA00048248"/>
    </source>
</evidence>
<dbReference type="PANTHER" id="PTHR11766:SF1">
    <property type="entry name" value="TYROSINE--TRNA LIGASE"/>
    <property type="match status" value="1"/>
</dbReference>
<organism evidence="12 13">
    <name type="scientific">Parafannyhessea umbonata</name>
    <dbReference type="NCBI Taxonomy" id="604330"/>
    <lineage>
        <taxon>Bacteria</taxon>
        <taxon>Bacillati</taxon>
        <taxon>Actinomycetota</taxon>
        <taxon>Coriobacteriia</taxon>
        <taxon>Coriobacteriales</taxon>
        <taxon>Atopobiaceae</taxon>
        <taxon>Parafannyhessea</taxon>
    </lineage>
</organism>
<evidence type="ECO:0000256" key="4">
    <source>
        <dbReference type="ARBA" id="ARBA00022840"/>
    </source>
</evidence>
<dbReference type="PANTHER" id="PTHR11766">
    <property type="entry name" value="TYROSYL-TRNA SYNTHETASE"/>
    <property type="match status" value="1"/>
</dbReference>
<dbReference type="HAMAP" id="MF_02007">
    <property type="entry name" value="Tyr_tRNA_synth_type2"/>
    <property type="match status" value="1"/>
</dbReference>
<keyword evidence="7 9" id="KW-0030">Aminoacyl-tRNA synthetase</keyword>
<evidence type="ECO:0000256" key="7">
    <source>
        <dbReference type="ARBA" id="ARBA00023146"/>
    </source>
</evidence>
<keyword evidence="13" id="KW-1185">Reference proteome</keyword>
<comment type="function">
    <text evidence="9">Catalyzes the attachment of tyrosine to tRNA(Tyr) in a two-step reaction: tyrosine is first activated by ATP to form Tyr-AMP and then transferred to the acceptor end of tRNA(Tyr).</text>
</comment>
<evidence type="ECO:0000313" key="12">
    <source>
        <dbReference type="EMBL" id="SEH38581.1"/>
    </source>
</evidence>
<feature type="short sequence motif" description="'KMSKS' region" evidence="9">
    <location>
        <begin position="226"/>
        <end position="230"/>
    </location>
</feature>
<evidence type="ECO:0000256" key="1">
    <source>
        <dbReference type="ARBA" id="ARBA00022490"/>
    </source>
</evidence>
<reference evidence="12 13" key="1">
    <citation type="submission" date="2016-10" db="EMBL/GenBank/DDBJ databases">
        <authorList>
            <person name="Varghese N."/>
            <person name="Submissions S."/>
        </authorList>
    </citation>
    <scope>NUCLEOTIDE SEQUENCE [LARGE SCALE GENOMIC DNA]</scope>
    <source>
        <strain evidence="12 13">WCP15</strain>
    </source>
</reference>
<dbReference type="NCBIfam" id="TIGR00234">
    <property type="entry name" value="tyrS"/>
    <property type="match status" value="1"/>
</dbReference>
<dbReference type="Pfam" id="PF01479">
    <property type="entry name" value="S4"/>
    <property type="match status" value="1"/>
</dbReference>
<evidence type="ECO:0000256" key="9">
    <source>
        <dbReference type="HAMAP-Rule" id="MF_02007"/>
    </source>
</evidence>
<keyword evidence="4 9" id="KW-0067">ATP-binding</keyword>
<dbReference type="InterPro" id="IPR002942">
    <property type="entry name" value="S4_RNA-bd"/>
</dbReference>
<evidence type="ECO:0000256" key="3">
    <source>
        <dbReference type="ARBA" id="ARBA00022741"/>
    </source>
</evidence>
<dbReference type="InterPro" id="IPR014729">
    <property type="entry name" value="Rossmann-like_a/b/a_fold"/>
</dbReference>
<comment type="catalytic activity">
    <reaction evidence="8 9">
        <text>tRNA(Tyr) + L-tyrosine + ATP = L-tyrosyl-tRNA(Tyr) + AMP + diphosphate + H(+)</text>
        <dbReference type="Rhea" id="RHEA:10220"/>
        <dbReference type="Rhea" id="RHEA-COMP:9706"/>
        <dbReference type="Rhea" id="RHEA-COMP:9707"/>
        <dbReference type="ChEBI" id="CHEBI:15378"/>
        <dbReference type="ChEBI" id="CHEBI:30616"/>
        <dbReference type="ChEBI" id="CHEBI:33019"/>
        <dbReference type="ChEBI" id="CHEBI:58315"/>
        <dbReference type="ChEBI" id="CHEBI:78442"/>
        <dbReference type="ChEBI" id="CHEBI:78536"/>
        <dbReference type="ChEBI" id="CHEBI:456215"/>
        <dbReference type="EC" id="6.1.1.1"/>
    </reaction>
</comment>
<comment type="subunit">
    <text evidence="9">Homodimer.</text>
</comment>
<gene>
    <name evidence="9" type="primary">tyrS</name>
    <name evidence="12" type="ORF">SAMN05216447_101256</name>
</gene>
<evidence type="ECO:0000259" key="11">
    <source>
        <dbReference type="Pfam" id="PF01479"/>
    </source>
</evidence>
<evidence type="ECO:0000256" key="6">
    <source>
        <dbReference type="ARBA" id="ARBA00022917"/>
    </source>
</evidence>
<dbReference type="Gene3D" id="1.10.240.10">
    <property type="entry name" value="Tyrosyl-Transfer RNA Synthetase"/>
    <property type="match status" value="1"/>
</dbReference>
<dbReference type="RefSeq" id="WP_078686481.1">
    <property type="nucleotide sequence ID" value="NZ_FNWT01000001.1"/>
</dbReference>
<dbReference type="Pfam" id="PF00579">
    <property type="entry name" value="tRNA-synt_1b"/>
    <property type="match status" value="1"/>
</dbReference>
<accession>A0A1H6HWS8</accession>
<keyword evidence="3 9" id="KW-0547">Nucleotide-binding</keyword>
<dbReference type="InterPro" id="IPR036986">
    <property type="entry name" value="S4_RNA-bd_sf"/>
</dbReference>
<evidence type="ECO:0000256" key="2">
    <source>
        <dbReference type="ARBA" id="ARBA00022598"/>
    </source>
</evidence>
<feature type="domain" description="RNA-binding S4" evidence="11">
    <location>
        <begin position="344"/>
        <end position="385"/>
    </location>
</feature>
<dbReference type="Gene3D" id="3.40.50.620">
    <property type="entry name" value="HUPs"/>
    <property type="match status" value="1"/>
</dbReference>
<dbReference type="PRINTS" id="PR01040">
    <property type="entry name" value="TRNASYNTHTYR"/>
</dbReference>
<dbReference type="InterPro" id="IPR024088">
    <property type="entry name" value="Tyr-tRNA-ligase_bac-type"/>
</dbReference>
<dbReference type="PROSITE" id="PS50889">
    <property type="entry name" value="S4"/>
    <property type="match status" value="1"/>
</dbReference>
<proteinExistence type="inferred from homology"/>
<dbReference type="CDD" id="cd00805">
    <property type="entry name" value="TyrRS_core"/>
    <property type="match status" value="1"/>
</dbReference>
<comment type="similarity">
    <text evidence="9">Belongs to the class-I aminoacyl-tRNA synthetase family. TyrS type 2 subfamily.</text>
</comment>
<name>A0A1H6HWS8_9ACTN</name>
<comment type="subcellular location">
    <subcellularLocation>
        <location evidence="9">Cytoplasm</location>
    </subcellularLocation>
</comment>
<keyword evidence="1 9" id="KW-0963">Cytoplasm</keyword>
<dbReference type="InterPro" id="IPR002305">
    <property type="entry name" value="aa-tRNA-synth_Ic"/>
</dbReference>
<feature type="short sequence motif" description="'HIGH' region" evidence="9">
    <location>
        <begin position="42"/>
        <end position="51"/>
    </location>
</feature>
<keyword evidence="6 9" id="KW-0648">Protein biosynthesis</keyword>
<dbReference type="SUPFAM" id="SSF52374">
    <property type="entry name" value="Nucleotidylyl transferase"/>
    <property type="match status" value="1"/>
</dbReference>
<evidence type="ECO:0000256" key="5">
    <source>
        <dbReference type="ARBA" id="ARBA00022884"/>
    </source>
</evidence>
<dbReference type="CDD" id="cd00165">
    <property type="entry name" value="S4"/>
    <property type="match status" value="1"/>
</dbReference>
<dbReference type="Proteomes" id="UP000199135">
    <property type="component" value="Unassembled WGS sequence"/>
</dbReference>
<evidence type="ECO:0000313" key="13">
    <source>
        <dbReference type="Proteomes" id="UP000199135"/>
    </source>
</evidence>
<evidence type="ECO:0000256" key="10">
    <source>
        <dbReference type="PROSITE-ProRule" id="PRU00182"/>
    </source>
</evidence>
<keyword evidence="5 10" id="KW-0694">RNA-binding</keyword>
<keyword evidence="2 9" id="KW-0436">Ligase</keyword>
<dbReference type="EC" id="6.1.1.1" evidence="9"/>
<comment type="caution">
    <text evidence="12">The sequence shown here is derived from an EMBL/GenBank/DDBJ whole genome shotgun (WGS) entry which is preliminary data.</text>
</comment>
<dbReference type="Gene3D" id="3.10.290.10">
    <property type="entry name" value="RNA-binding S4 domain"/>
    <property type="match status" value="1"/>
</dbReference>
<dbReference type="InterPro" id="IPR024108">
    <property type="entry name" value="Tyr-tRNA-ligase_bac_2"/>
</dbReference>